<feature type="binding site" evidence="5">
    <location>
        <position position="177"/>
    </location>
    <ligand>
        <name>NADP(+)</name>
        <dbReference type="ChEBI" id="CHEBI:58349"/>
    </ligand>
</feature>
<dbReference type="HAMAP" id="MF_00956">
    <property type="entry name" value="GDP_fucose_synth"/>
    <property type="match status" value="1"/>
</dbReference>
<evidence type="ECO:0000313" key="8">
    <source>
        <dbReference type="Proteomes" id="UP000337189"/>
    </source>
</evidence>
<accession>A0A5E4T3Q3</accession>
<feature type="binding site" evidence="5">
    <location>
        <begin position="102"/>
        <end position="105"/>
    </location>
    <ligand>
        <name>NADP(+)</name>
        <dbReference type="ChEBI" id="CHEBI:58349"/>
    </ligand>
</feature>
<dbReference type="SUPFAM" id="SSF51735">
    <property type="entry name" value="NAD(P)-binding Rossmann-fold domains"/>
    <property type="match status" value="1"/>
</dbReference>
<comment type="similarity">
    <text evidence="1 5">Belongs to the NAD(P)-dependent epimerase/dehydratase family. Fucose synthase subfamily.</text>
</comment>
<feature type="binding site" evidence="5">
    <location>
        <position position="185"/>
    </location>
    <ligand>
        <name>substrate</name>
    </ligand>
</feature>
<keyword evidence="3 5" id="KW-0560">Oxidoreductase</keyword>
<dbReference type="Pfam" id="PF01370">
    <property type="entry name" value="Epimerase"/>
    <property type="match status" value="1"/>
</dbReference>
<dbReference type="GO" id="GO:0070401">
    <property type="term" value="F:NADP+ binding"/>
    <property type="evidence" value="ECO:0007669"/>
    <property type="project" value="UniProtKB-UniRule"/>
</dbReference>
<evidence type="ECO:0000313" key="7">
    <source>
        <dbReference type="EMBL" id="VVD82435.1"/>
    </source>
</evidence>
<evidence type="ECO:0000256" key="3">
    <source>
        <dbReference type="ARBA" id="ARBA00023002"/>
    </source>
</evidence>
<dbReference type="InterPro" id="IPR028614">
    <property type="entry name" value="GDP_fucose/colitose_synth"/>
</dbReference>
<evidence type="ECO:0000259" key="6">
    <source>
        <dbReference type="Pfam" id="PF01370"/>
    </source>
</evidence>
<dbReference type="PANTHER" id="PTHR43238:SF1">
    <property type="entry name" value="GDP-L-FUCOSE SYNTHASE"/>
    <property type="match status" value="1"/>
</dbReference>
<evidence type="ECO:0000256" key="4">
    <source>
        <dbReference type="ARBA" id="ARBA00023235"/>
    </source>
</evidence>
<comment type="pathway">
    <text evidence="5">Nucleotide-sugar biosynthesis; GDP-L-fucose biosynthesis via de novo pathway; GDP-L-fucose from GDP-alpha-D-mannose: step 2/2.</text>
</comment>
<name>A0A5E4T3Q3_9BURK</name>
<feature type="domain" description="NAD-dependent epimerase/dehydratase" evidence="6">
    <location>
        <begin position="4"/>
        <end position="236"/>
    </location>
</feature>
<evidence type="ECO:0000256" key="2">
    <source>
        <dbReference type="ARBA" id="ARBA00022857"/>
    </source>
</evidence>
<feature type="site" description="Important for catalytic activity" evidence="5">
    <location>
        <position position="104"/>
    </location>
</feature>
<dbReference type="RefSeq" id="WP_150689838.1">
    <property type="nucleotide sequence ID" value="NZ_CABPSJ010000001.1"/>
</dbReference>
<dbReference type="EC" id="1.1.1.271" evidence="5"/>
<reference evidence="7 8" key="1">
    <citation type="submission" date="2019-08" db="EMBL/GenBank/DDBJ databases">
        <authorList>
            <person name="Peeters C."/>
        </authorList>
    </citation>
    <scope>NUCLEOTIDE SEQUENCE [LARGE SCALE GENOMIC DNA]</scope>
    <source>
        <strain evidence="7 8">LMG 31110</strain>
    </source>
</reference>
<comment type="catalytic activity">
    <reaction evidence="5">
        <text>GDP-beta-L-fucose + NADP(+) = GDP-4-dehydro-alpha-D-rhamnose + NADPH + H(+)</text>
        <dbReference type="Rhea" id="RHEA:18885"/>
        <dbReference type="ChEBI" id="CHEBI:15378"/>
        <dbReference type="ChEBI" id="CHEBI:57273"/>
        <dbReference type="ChEBI" id="CHEBI:57783"/>
        <dbReference type="ChEBI" id="CHEBI:57964"/>
        <dbReference type="ChEBI" id="CHEBI:58349"/>
        <dbReference type="EC" id="1.1.1.271"/>
    </reaction>
</comment>
<feature type="binding site" evidence="5">
    <location>
        <position position="200"/>
    </location>
    <ligand>
        <name>substrate</name>
    </ligand>
</feature>
<feature type="binding site" evidence="5">
    <location>
        <begin position="8"/>
        <end position="14"/>
    </location>
    <ligand>
        <name>NADP(+)</name>
        <dbReference type="ChEBI" id="CHEBI:58349"/>
    </ligand>
</feature>
<dbReference type="GO" id="GO:0042351">
    <property type="term" value="P:'de novo' GDP-L-fucose biosynthetic process"/>
    <property type="evidence" value="ECO:0007669"/>
    <property type="project" value="UniProtKB-UniRule"/>
</dbReference>
<feature type="active site" description="Proton donor/acceptor" evidence="5">
    <location>
        <position position="133"/>
    </location>
</feature>
<dbReference type="EMBL" id="CABPSJ010000001">
    <property type="protein sequence ID" value="VVD82435.1"/>
    <property type="molecule type" value="Genomic_DNA"/>
</dbReference>
<sequence>MQRILLTGGSGMVGRNIVERAGAGRRVFLTPTSRELDLCDYAKVEAYMAEHRPDVVIHAAGLVGGIQANIAAPVDFLVKNLDMGRNVVMAAKAIGVPRLLNLGSSCMYPRNAANPLSEEMVLQGELEPTNEGYAIAKIVTARLCQYVRRENSRLDYKTLIPCNLYGRFDKFAPQNSHLIPAIIHKVHTAKVSEQDSVEIWGDGTARREFMYAGDLADAILHALDDFEGLPEMTNIGLGHDFSINEYYEIAARVIGWQGKFEHDLSKPVGMKQKLVSIERQTTWGWQAKSSLEDGIAKTYDYYLKDYLG</sequence>
<dbReference type="GO" id="GO:0050577">
    <property type="term" value="F:GDP-L-fucose synthase activity"/>
    <property type="evidence" value="ECO:0007669"/>
    <property type="project" value="UniProtKB-UniRule"/>
</dbReference>
<dbReference type="GO" id="GO:0016853">
    <property type="term" value="F:isomerase activity"/>
    <property type="evidence" value="ECO:0007669"/>
    <property type="project" value="UniProtKB-KW"/>
</dbReference>
<dbReference type="Gene3D" id="3.40.50.720">
    <property type="entry name" value="NAD(P)-binding Rossmann-like Domain"/>
    <property type="match status" value="1"/>
</dbReference>
<dbReference type="UniPathway" id="UPA00128">
    <property type="reaction ID" value="UER00191"/>
</dbReference>
<keyword evidence="5" id="KW-0511">Multifunctional enzyme</keyword>
<protein>
    <recommendedName>
        <fullName evidence="5">GDP-L-fucose synthase</fullName>
        <ecNumber evidence="5">1.1.1.271</ecNumber>
    </recommendedName>
    <alternativeName>
        <fullName evidence="5">GDP-4-keto-6-deoxy-D-mannose-3,5-epimerase-4-reductase</fullName>
    </alternativeName>
</protein>
<dbReference type="InterPro" id="IPR001509">
    <property type="entry name" value="Epimerase_deHydtase"/>
</dbReference>
<keyword evidence="4 5" id="KW-0413">Isomerase</keyword>
<proteinExistence type="inferred from homology"/>
<dbReference type="CDD" id="cd05239">
    <property type="entry name" value="GDP_FS_SDR_e"/>
    <property type="match status" value="1"/>
</dbReference>
<feature type="binding site" evidence="5">
    <location>
        <position position="207"/>
    </location>
    <ligand>
        <name>substrate</name>
    </ligand>
</feature>
<dbReference type="InterPro" id="IPR036291">
    <property type="entry name" value="NAD(P)-bd_dom_sf"/>
</dbReference>
<evidence type="ECO:0000256" key="1">
    <source>
        <dbReference type="ARBA" id="ARBA00005959"/>
    </source>
</evidence>
<dbReference type="PANTHER" id="PTHR43238">
    <property type="entry name" value="GDP-L-FUCOSE SYNTHASE"/>
    <property type="match status" value="1"/>
</dbReference>
<feature type="site" description="Important for catalytic activity" evidence="5">
    <location>
        <position position="106"/>
    </location>
</feature>
<keyword evidence="2 5" id="KW-0521">NADP</keyword>
<evidence type="ECO:0000256" key="5">
    <source>
        <dbReference type="HAMAP-Rule" id="MF_00956"/>
    </source>
</evidence>
<gene>
    <name evidence="5" type="primary">fcl</name>
    <name evidence="7" type="ORF">PCO31110_01205</name>
</gene>
<dbReference type="AlphaFoldDB" id="A0A5E4T3Q3"/>
<comment type="caution">
    <text evidence="5">Lacks conserved residue(s) required for the propagation of feature annotation.</text>
</comment>
<organism evidence="7 8">
    <name type="scientific">Pandoraea communis</name>
    <dbReference type="NCBI Taxonomy" id="2508297"/>
    <lineage>
        <taxon>Bacteria</taxon>
        <taxon>Pseudomonadati</taxon>
        <taxon>Pseudomonadota</taxon>
        <taxon>Betaproteobacteria</taxon>
        <taxon>Burkholderiales</taxon>
        <taxon>Burkholderiaceae</taxon>
        <taxon>Pandoraea</taxon>
    </lineage>
</organism>
<feature type="binding site" evidence="5">
    <location>
        <begin position="161"/>
        <end position="164"/>
    </location>
    <ligand>
        <name>NADP(+)</name>
        <dbReference type="ChEBI" id="CHEBI:58349"/>
    </ligand>
</feature>
<dbReference type="Proteomes" id="UP000337189">
    <property type="component" value="Unassembled WGS sequence"/>
</dbReference>
<dbReference type="OrthoDB" id="9811425at2"/>
<feature type="binding site" evidence="5">
    <location>
        <position position="137"/>
    </location>
    <ligand>
        <name>NADP(+)</name>
        <dbReference type="ChEBI" id="CHEBI:58349"/>
    </ligand>
</feature>
<dbReference type="Gene3D" id="3.90.25.10">
    <property type="entry name" value="UDP-galactose 4-epimerase, domain 1"/>
    <property type="match status" value="1"/>
</dbReference>
<comment type="function">
    <text evidence="5">Catalyzes the two-step NADP-dependent conversion of GDP-4-dehydro-6-deoxy-D-mannose to GDP-fucose, involving an epimerase and a reductase reaction.</text>
</comment>